<dbReference type="GO" id="GO:0008106">
    <property type="term" value="F:alcohol dehydrogenase (NADP+) activity"/>
    <property type="evidence" value="ECO:0007669"/>
    <property type="project" value="TreeGrafter"/>
</dbReference>
<dbReference type="Gene3D" id="1.20.1090.10">
    <property type="entry name" value="Dehydroquinate synthase-like - alpha domain"/>
    <property type="match status" value="1"/>
</dbReference>
<dbReference type="SUPFAM" id="SSF56796">
    <property type="entry name" value="Dehydroquinate synthase-like"/>
    <property type="match status" value="1"/>
</dbReference>
<comment type="similarity">
    <text evidence="1">Belongs to the iron-containing alcohol dehydrogenase family.</text>
</comment>
<dbReference type="GO" id="GO:0046872">
    <property type="term" value="F:metal ion binding"/>
    <property type="evidence" value="ECO:0007669"/>
    <property type="project" value="InterPro"/>
</dbReference>
<dbReference type="FunCoup" id="E6W4G5">
    <property type="interactions" value="66"/>
</dbReference>
<evidence type="ECO:0000259" key="3">
    <source>
        <dbReference type="Pfam" id="PF00465"/>
    </source>
</evidence>
<name>E6W4G5_DESIS</name>
<dbReference type="Pfam" id="PF25137">
    <property type="entry name" value="ADH_Fe_C"/>
    <property type="match status" value="1"/>
</dbReference>
<dbReference type="Proteomes" id="UP000002572">
    <property type="component" value="Chromosome"/>
</dbReference>
<dbReference type="GO" id="GO:0005829">
    <property type="term" value="C:cytosol"/>
    <property type="evidence" value="ECO:0007669"/>
    <property type="project" value="TreeGrafter"/>
</dbReference>
<dbReference type="GO" id="GO:1990002">
    <property type="term" value="F:methylglyoxal reductase (NADPH) (acetol producing) activity"/>
    <property type="evidence" value="ECO:0007669"/>
    <property type="project" value="TreeGrafter"/>
</dbReference>
<dbReference type="InterPro" id="IPR001670">
    <property type="entry name" value="ADH_Fe/GldA"/>
</dbReference>
<dbReference type="GO" id="GO:1990362">
    <property type="term" value="F:butanol dehydrogenase (NAD+) activity"/>
    <property type="evidence" value="ECO:0007669"/>
    <property type="project" value="InterPro"/>
</dbReference>
<dbReference type="Pfam" id="PF00465">
    <property type="entry name" value="Fe-ADH"/>
    <property type="match status" value="1"/>
</dbReference>
<dbReference type="OrthoDB" id="9778433at2"/>
<dbReference type="InParanoid" id="E6W4G5"/>
<protein>
    <submittedName>
        <fullName evidence="5">Iron-containing alcohol dehydrogenase</fullName>
    </submittedName>
</protein>
<dbReference type="InterPro" id="IPR018211">
    <property type="entry name" value="ADH_Fe_CS"/>
</dbReference>
<feature type="domain" description="Alcohol dehydrogenase iron-type/glycerol dehydrogenase GldA" evidence="3">
    <location>
        <begin position="9"/>
        <end position="177"/>
    </location>
</feature>
<dbReference type="PANTHER" id="PTHR43633">
    <property type="entry name" value="ALCOHOL DEHYDROGENASE YQHD"/>
    <property type="match status" value="1"/>
</dbReference>
<evidence type="ECO:0000313" key="6">
    <source>
        <dbReference type="Proteomes" id="UP000002572"/>
    </source>
</evidence>
<dbReference type="Gene3D" id="3.40.50.1970">
    <property type="match status" value="1"/>
</dbReference>
<dbReference type="CDD" id="cd08187">
    <property type="entry name" value="BDH"/>
    <property type="match status" value="1"/>
</dbReference>
<evidence type="ECO:0000313" key="5">
    <source>
        <dbReference type="EMBL" id="ADU65939.1"/>
    </source>
</evidence>
<dbReference type="RefSeq" id="WP_013505820.1">
    <property type="nucleotide sequence ID" value="NC_014836.1"/>
</dbReference>
<gene>
    <name evidence="5" type="ordered locus">Selin_1204</name>
</gene>
<keyword evidence="2" id="KW-0560">Oxidoreductase</keyword>
<proteinExistence type="inferred from homology"/>
<evidence type="ECO:0000256" key="1">
    <source>
        <dbReference type="ARBA" id="ARBA00007358"/>
    </source>
</evidence>
<keyword evidence="6" id="KW-1185">Reference proteome</keyword>
<dbReference type="eggNOG" id="COG1979">
    <property type="taxonomic scope" value="Bacteria"/>
</dbReference>
<sequence length="388" mass="41996">MQNFVFHNPTRIVFGRDKTASIGKATLPYGRRVLLLTGQGSVVKHGILAKVTSSLSTAGISWVECSGVQPNPVLGFVRQAIDTFRRENLDAIVAVGGGSVIDTAKAVAAGVRYEGDVWDFFTGKANVLDAAPITVVLTLPAAASEMNSGGVITNEQTRQKFNLGGEPLSPKVSILDPVNSFSAPVNHSLYGVVDAMVHLLEGYFNGSDPWTPLQDRYAEGIIRTLMECAAIIREQPDHYDARANIMWGATLAFNGLAPCGIGPAGFPMHMIEHSLSALYDVSHGAGLAMILPGWLKYHSDSSPRKVNQFGRRIFELDHQDDRQGAQAAIAELERWLRSMDIPASLHEGGIPIDEIPAIAENAVMLAQKWGLKAYTQAVIEDVLRRASR</sequence>
<dbReference type="PROSITE" id="PS00913">
    <property type="entry name" value="ADH_IRON_1"/>
    <property type="match status" value="1"/>
</dbReference>
<organism evidence="5 6">
    <name type="scientific">Desulfurispirillum indicum (strain ATCC BAA-1389 / DSM 22839 / S5)</name>
    <dbReference type="NCBI Taxonomy" id="653733"/>
    <lineage>
        <taxon>Bacteria</taxon>
        <taxon>Pseudomonadati</taxon>
        <taxon>Chrysiogenota</taxon>
        <taxon>Chrysiogenia</taxon>
        <taxon>Chrysiogenales</taxon>
        <taxon>Chrysiogenaceae</taxon>
        <taxon>Desulfurispirillum</taxon>
    </lineage>
</organism>
<dbReference type="FunFam" id="3.40.50.1970:FF:000003">
    <property type="entry name" value="Alcohol dehydrogenase, iron-containing"/>
    <property type="match status" value="1"/>
</dbReference>
<dbReference type="AlphaFoldDB" id="E6W4G5"/>
<dbReference type="PANTHER" id="PTHR43633:SF1">
    <property type="entry name" value="ALCOHOL DEHYDROGENASE YQHD"/>
    <property type="match status" value="1"/>
</dbReference>
<dbReference type="EMBL" id="CP002432">
    <property type="protein sequence ID" value="ADU65939.1"/>
    <property type="molecule type" value="Genomic_DNA"/>
</dbReference>
<dbReference type="InterPro" id="IPR056798">
    <property type="entry name" value="ADH_Fe_C"/>
</dbReference>
<dbReference type="HOGENOM" id="CLU_007207_0_4_0"/>
<dbReference type="InterPro" id="IPR044731">
    <property type="entry name" value="BDH-like"/>
</dbReference>
<accession>E6W4G5</accession>
<dbReference type="STRING" id="653733.Selin_1204"/>
<reference evidence="5 6" key="1">
    <citation type="submission" date="2010-12" db="EMBL/GenBank/DDBJ databases">
        <title>Complete sequence of Desulfurispirillum indicum S5.</title>
        <authorList>
            <consortium name="US DOE Joint Genome Institute"/>
            <person name="Lucas S."/>
            <person name="Copeland A."/>
            <person name="Lapidus A."/>
            <person name="Cheng J.-F."/>
            <person name="Goodwin L."/>
            <person name="Pitluck S."/>
            <person name="Chertkov O."/>
            <person name="Held B."/>
            <person name="Detter J.C."/>
            <person name="Han C."/>
            <person name="Tapia R."/>
            <person name="Land M."/>
            <person name="Hauser L."/>
            <person name="Kyrpides N."/>
            <person name="Ivanova N."/>
            <person name="Mikhailova N."/>
            <person name="Haggblom M."/>
            <person name="Rauschenbach I."/>
            <person name="Bini E."/>
            <person name="Woyke T."/>
        </authorList>
    </citation>
    <scope>NUCLEOTIDE SEQUENCE [LARGE SCALE GENOMIC DNA]</scope>
    <source>
        <strain evidence="6">ATCC BAA-1389 / DSM 22839 / S5</strain>
    </source>
</reference>
<feature type="domain" description="Fe-containing alcohol dehydrogenase-like C-terminal" evidence="4">
    <location>
        <begin position="190"/>
        <end position="383"/>
    </location>
</feature>
<evidence type="ECO:0000259" key="4">
    <source>
        <dbReference type="Pfam" id="PF25137"/>
    </source>
</evidence>
<evidence type="ECO:0000256" key="2">
    <source>
        <dbReference type="ARBA" id="ARBA00023002"/>
    </source>
</evidence>
<dbReference type="KEGG" id="din:Selin_1204"/>